<keyword evidence="1" id="KW-1133">Transmembrane helix</keyword>
<evidence type="ECO:0000256" key="1">
    <source>
        <dbReference type="SAM" id="Phobius"/>
    </source>
</evidence>
<accession>A0A224YHA3</accession>
<keyword evidence="1" id="KW-0472">Membrane</keyword>
<keyword evidence="1" id="KW-0812">Transmembrane</keyword>
<protein>
    <recommendedName>
        <fullName evidence="3">Transmembrane protein</fullName>
    </recommendedName>
</protein>
<sequence>MRHCWQSAILSSRMFQASARLFFRFFFVGVCFLCQVLSLYVLSGLLLNEMSKRTAAARRQCPLRRTSRSRSTRCGLCLVLFRRLRIFAERNVHASKVRRAPCAVLSAVRPHVRSCTCVSRVPNVLSSTLTKRPSLAFLCFMRTRFARK</sequence>
<proteinExistence type="predicted"/>
<dbReference type="EMBL" id="GFPF01002036">
    <property type="protein sequence ID" value="MAA13182.1"/>
    <property type="molecule type" value="Transcribed_RNA"/>
</dbReference>
<evidence type="ECO:0000313" key="2">
    <source>
        <dbReference type="EMBL" id="MAA13182.1"/>
    </source>
</evidence>
<reference evidence="2" key="1">
    <citation type="journal article" date="2017" name="Parasit. Vectors">
        <title>Sialotranscriptomics of Rhipicephalus zambeziensis reveals intricate expression profiles of secretory proteins and suggests tight temporal transcriptional regulation during blood-feeding.</title>
        <authorList>
            <person name="de Castro M.H."/>
            <person name="de Klerk D."/>
            <person name="Pienaar R."/>
            <person name="Rees D.J.G."/>
            <person name="Mans B.J."/>
        </authorList>
    </citation>
    <scope>NUCLEOTIDE SEQUENCE</scope>
    <source>
        <tissue evidence="2">Salivary glands</tissue>
    </source>
</reference>
<organism evidence="2">
    <name type="scientific">Rhipicephalus zambeziensis</name>
    <dbReference type="NCBI Taxonomy" id="60191"/>
    <lineage>
        <taxon>Eukaryota</taxon>
        <taxon>Metazoa</taxon>
        <taxon>Ecdysozoa</taxon>
        <taxon>Arthropoda</taxon>
        <taxon>Chelicerata</taxon>
        <taxon>Arachnida</taxon>
        <taxon>Acari</taxon>
        <taxon>Parasitiformes</taxon>
        <taxon>Ixodida</taxon>
        <taxon>Ixodoidea</taxon>
        <taxon>Ixodidae</taxon>
        <taxon>Rhipicephalinae</taxon>
        <taxon>Rhipicephalus</taxon>
        <taxon>Rhipicephalus</taxon>
    </lineage>
</organism>
<name>A0A224YHA3_9ACAR</name>
<dbReference type="AlphaFoldDB" id="A0A224YHA3"/>
<feature type="transmembrane region" description="Helical" evidence="1">
    <location>
        <begin position="21"/>
        <end position="42"/>
    </location>
</feature>
<evidence type="ECO:0008006" key="3">
    <source>
        <dbReference type="Google" id="ProtNLM"/>
    </source>
</evidence>